<protein>
    <recommendedName>
        <fullName evidence="3">RNase H type-1 domain-containing protein</fullName>
    </recommendedName>
</protein>
<keyword evidence="2" id="KW-1185">Reference proteome</keyword>
<comment type="caution">
    <text evidence="1">The sequence shown here is derived from an EMBL/GenBank/DDBJ whole genome shotgun (WGS) entry which is preliminary data.</text>
</comment>
<evidence type="ECO:0008006" key="3">
    <source>
        <dbReference type="Google" id="ProtNLM"/>
    </source>
</evidence>
<gene>
    <name evidence="1" type="ORF">PIB30_049981</name>
</gene>
<dbReference type="PANTHER" id="PTHR47074">
    <property type="entry name" value="BNAC02G40300D PROTEIN"/>
    <property type="match status" value="1"/>
</dbReference>
<evidence type="ECO:0000313" key="2">
    <source>
        <dbReference type="Proteomes" id="UP001341840"/>
    </source>
</evidence>
<reference evidence="1 2" key="1">
    <citation type="journal article" date="2023" name="Plants (Basel)">
        <title>Bridging the Gap: Combining Genomics and Transcriptomics Approaches to Understand Stylosanthes scabra, an Orphan Legume from the Brazilian Caatinga.</title>
        <authorList>
            <person name="Ferreira-Neto J.R.C."/>
            <person name="da Silva M.D."/>
            <person name="Binneck E."/>
            <person name="de Melo N.F."/>
            <person name="da Silva R.H."/>
            <person name="de Melo A.L.T.M."/>
            <person name="Pandolfi V."/>
            <person name="Bustamante F.O."/>
            <person name="Brasileiro-Vidal A.C."/>
            <person name="Benko-Iseppon A.M."/>
        </authorList>
    </citation>
    <scope>NUCLEOTIDE SEQUENCE [LARGE SCALE GENOMIC DNA]</scope>
    <source>
        <tissue evidence="1">Leaves</tissue>
    </source>
</reference>
<dbReference type="InterPro" id="IPR052929">
    <property type="entry name" value="RNase_H-like_EbsB-rel"/>
</dbReference>
<accession>A0ABU6RHI2</accession>
<name>A0ABU6RHI2_9FABA</name>
<evidence type="ECO:0000313" key="1">
    <source>
        <dbReference type="EMBL" id="MED6123523.1"/>
    </source>
</evidence>
<dbReference type="EMBL" id="JASCZI010030548">
    <property type="protein sequence ID" value="MED6123523.1"/>
    <property type="molecule type" value="Genomic_DNA"/>
</dbReference>
<sequence>MLHPAILHIPISGTALSWLRKIMTSNVCILATGVWWIWRSRCHEAFNPNDHWPSLKVVMLARQSAADFLLYRNYDLNSLDLHPSRCWKPPPSPFYKIKCDASVFQDKALAGFGCILRDSKAISMLNLPTAALCGSHNDLFLKIHELLLLPWVVKFVHVHREGNMAVDWLTRQGACKSFYYIEWLDPYLELLQILSSDVA</sequence>
<organism evidence="1 2">
    <name type="scientific">Stylosanthes scabra</name>
    <dbReference type="NCBI Taxonomy" id="79078"/>
    <lineage>
        <taxon>Eukaryota</taxon>
        <taxon>Viridiplantae</taxon>
        <taxon>Streptophyta</taxon>
        <taxon>Embryophyta</taxon>
        <taxon>Tracheophyta</taxon>
        <taxon>Spermatophyta</taxon>
        <taxon>Magnoliopsida</taxon>
        <taxon>eudicotyledons</taxon>
        <taxon>Gunneridae</taxon>
        <taxon>Pentapetalae</taxon>
        <taxon>rosids</taxon>
        <taxon>fabids</taxon>
        <taxon>Fabales</taxon>
        <taxon>Fabaceae</taxon>
        <taxon>Papilionoideae</taxon>
        <taxon>50 kb inversion clade</taxon>
        <taxon>dalbergioids sensu lato</taxon>
        <taxon>Dalbergieae</taxon>
        <taxon>Pterocarpus clade</taxon>
        <taxon>Stylosanthes</taxon>
    </lineage>
</organism>
<dbReference type="Proteomes" id="UP001341840">
    <property type="component" value="Unassembled WGS sequence"/>
</dbReference>
<dbReference type="PANTHER" id="PTHR47074:SF11">
    <property type="entry name" value="REVERSE TRANSCRIPTASE-LIKE PROTEIN"/>
    <property type="match status" value="1"/>
</dbReference>
<proteinExistence type="predicted"/>